<dbReference type="EMBL" id="ML179643">
    <property type="protein sequence ID" value="THU83763.1"/>
    <property type="molecule type" value="Genomic_DNA"/>
</dbReference>
<proteinExistence type="predicted"/>
<dbReference type="OrthoDB" id="2688393at2759"/>
<dbReference type="AlphaFoldDB" id="A0A4S8L5W6"/>
<dbReference type="Proteomes" id="UP000297245">
    <property type="component" value="Unassembled WGS sequence"/>
</dbReference>
<dbReference type="Pfam" id="PF18759">
    <property type="entry name" value="Plavaka"/>
    <property type="match status" value="1"/>
</dbReference>
<evidence type="ECO:0000313" key="2">
    <source>
        <dbReference type="Proteomes" id="UP000297245"/>
    </source>
</evidence>
<organism evidence="1 2">
    <name type="scientific">Dendrothele bispora (strain CBS 962.96)</name>
    <dbReference type="NCBI Taxonomy" id="1314807"/>
    <lineage>
        <taxon>Eukaryota</taxon>
        <taxon>Fungi</taxon>
        <taxon>Dikarya</taxon>
        <taxon>Basidiomycota</taxon>
        <taxon>Agaricomycotina</taxon>
        <taxon>Agaricomycetes</taxon>
        <taxon>Agaricomycetidae</taxon>
        <taxon>Agaricales</taxon>
        <taxon>Agaricales incertae sedis</taxon>
        <taxon>Dendrothele</taxon>
    </lineage>
</organism>
<accession>A0A4S8L5W6</accession>
<reference evidence="1 2" key="1">
    <citation type="journal article" date="2019" name="Nat. Ecol. Evol.">
        <title>Megaphylogeny resolves global patterns of mushroom evolution.</title>
        <authorList>
            <person name="Varga T."/>
            <person name="Krizsan K."/>
            <person name="Foldi C."/>
            <person name="Dima B."/>
            <person name="Sanchez-Garcia M."/>
            <person name="Sanchez-Ramirez S."/>
            <person name="Szollosi G.J."/>
            <person name="Szarkandi J.G."/>
            <person name="Papp V."/>
            <person name="Albert L."/>
            <person name="Andreopoulos W."/>
            <person name="Angelini C."/>
            <person name="Antonin V."/>
            <person name="Barry K.W."/>
            <person name="Bougher N.L."/>
            <person name="Buchanan P."/>
            <person name="Buyck B."/>
            <person name="Bense V."/>
            <person name="Catcheside P."/>
            <person name="Chovatia M."/>
            <person name="Cooper J."/>
            <person name="Damon W."/>
            <person name="Desjardin D."/>
            <person name="Finy P."/>
            <person name="Geml J."/>
            <person name="Haridas S."/>
            <person name="Hughes K."/>
            <person name="Justo A."/>
            <person name="Karasinski D."/>
            <person name="Kautmanova I."/>
            <person name="Kiss B."/>
            <person name="Kocsube S."/>
            <person name="Kotiranta H."/>
            <person name="LaButti K.M."/>
            <person name="Lechner B.E."/>
            <person name="Liimatainen K."/>
            <person name="Lipzen A."/>
            <person name="Lukacs Z."/>
            <person name="Mihaltcheva S."/>
            <person name="Morgado L.N."/>
            <person name="Niskanen T."/>
            <person name="Noordeloos M.E."/>
            <person name="Ohm R.A."/>
            <person name="Ortiz-Santana B."/>
            <person name="Ovrebo C."/>
            <person name="Racz N."/>
            <person name="Riley R."/>
            <person name="Savchenko A."/>
            <person name="Shiryaev A."/>
            <person name="Soop K."/>
            <person name="Spirin V."/>
            <person name="Szebenyi C."/>
            <person name="Tomsovsky M."/>
            <person name="Tulloss R.E."/>
            <person name="Uehling J."/>
            <person name="Grigoriev I.V."/>
            <person name="Vagvolgyi C."/>
            <person name="Papp T."/>
            <person name="Martin F.M."/>
            <person name="Miettinen O."/>
            <person name="Hibbett D.S."/>
            <person name="Nagy L.G."/>
        </authorList>
    </citation>
    <scope>NUCLEOTIDE SEQUENCE [LARGE SCALE GENOMIC DNA]</scope>
    <source>
        <strain evidence="1 2">CBS 962.96</strain>
    </source>
</reference>
<feature type="non-terminal residue" evidence="1">
    <location>
        <position position="1"/>
    </location>
</feature>
<name>A0A4S8L5W6_DENBC</name>
<dbReference type="InterPro" id="IPR041078">
    <property type="entry name" value="Plavaka"/>
</dbReference>
<sequence length="179" mass="20611">AVEYPDETAGAPVGMNGSIHERWRKLFKREAASDEGEGVGLEHHPFASELDWKLAQWALSEKISQRAFNRLLQIPEVKERLGLSFHNAKSMLKAVDSIPERCGEWQTKRIRFQDRAGRGVDEAFTIYHRDPIKAIQALWGDPALADHLVYKPSRMFADGDQSCRIYSEMWTGKWWWAVQ</sequence>
<evidence type="ECO:0000313" key="1">
    <source>
        <dbReference type="EMBL" id="THU83763.1"/>
    </source>
</evidence>
<feature type="non-terminal residue" evidence="1">
    <location>
        <position position="179"/>
    </location>
</feature>
<gene>
    <name evidence="1" type="ORF">K435DRAFT_620854</name>
</gene>
<keyword evidence="2" id="KW-1185">Reference proteome</keyword>
<protein>
    <submittedName>
        <fullName evidence="1">Uncharacterized protein</fullName>
    </submittedName>
</protein>